<accession>A0A5C3Q740</accession>
<proteinExistence type="predicted"/>
<dbReference type="PANTHER" id="PTHR11799">
    <property type="entry name" value="PARAOXONASE"/>
    <property type="match status" value="1"/>
</dbReference>
<gene>
    <name evidence="1" type="ORF">BDV98DRAFT_338755</name>
</gene>
<keyword evidence="2" id="KW-1185">Reference proteome</keyword>
<dbReference type="Gene3D" id="2.120.10.30">
    <property type="entry name" value="TolB, C-terminal domain"/>
    <property type="match status" value="1"/>
</dbReference>
<evidence type="ECO:0000313" key="1">
    <source>
        <dbReference type="EMBL" id="TFK96210.1"/>
    </source>
</evidence>
<dbReference type="EMBL" id="ML178865">
    <property type="protein sequence ID" value="TFK96210.1"/>
    <property type="molecule type" value="Genomic_DNA"/>
</dbReference>
<dbReference type="SUPFAM" id="SSF63829">
    <property type="entry name" value="Calcium-dependent phosphotriesterase"/>
    <property type="match status" value="1"/>
</dbReference>
<reference evidence="1 2" key="1">
    <citation type="journal article" date="2019" name="Nat. Ecol. Evol.">
        <title>Megaphylogeny resolves global patterns of mushroom evolution.</title>
        <authorList>
            <person name="Varga T."/>
            <person name="Krizsan K."/>
            <person name="Foldi C."/>
            <person name="Dima B."/>
            <person name="Sanchez-Garcia M."/>
            <person name="Sanchez-Ramirez S."/>
            <person name="Szollosi G.J."/>
            <person name="Szarkandi J.G."/>
            <person name="Papp V."/>
            <person name="Albert L."/>
            <person name="Andreopoulos W."/>
            <person name="Angelini C."/>
            <person name="Antonin V."/>
            <person name="Barry K.W."/>
            <person name="Bougher N.L."/>
            <person name="Buchanan P."/>
            <person name="Buyck B."/>
            <person name="Bense V."/>
            <person name="Catcheside P."/>
            <person name="Chovatia M."/>
            <person name="Cooper J."/>
            <person name="Damon W."/>
            <person name="Desjardin D."/>
            <person name="Finy P."/>
            <person name="Geml J."/>
            <person name="Haridas S."/>
            <person name="Hughes K."/>
            <person name="Justo A."/>
            <person name="Karasinski D."/>
            <person name="Kautmanova I."/>
            <person name="Kiss B."/>
            <person name="Kocsube S."/>
            <person name="Kotiranta H."/>
            <person name="LaButti K.M."/>
            <person name="Lechner B.E."/>
            <person name="Liimatainen K."/>
            <person name="Lipzen A."/>
            <person name="Lukacs Z."/>
            <person name="Mihaltcheva S."/>
            <person name="Morgado L.N."/>
            <person name="Niskanen T."/>
            <person name="Noordeloos M.E."/>
            <person name="Ohm R.A."/>
            <person name="Ortiz-Santana B."/>
            <person name="Ovrebo C."/>
            <person name="Racz N."/>
            <person name="Riley R."/>
            <person name="Savchenko A."/>
            <person name="Shiryaev A."/>
            <person name="Soop K."/>
            <person name="Spirin V."/>
            <person name="Szebenyi C."/>
            <person name="Tomsovsky M."/>
            <person name="Tulloss R.E."/>
            <person name="Uehling J."/>
            <person name="Grigoriev I.V."/>
            <person name="Vagvolgyi C."/>
            <person name="Papp T."/>
            <person name="Martin F.M."/>
            <person name="Miettinen O."/>
            <person name="Hibbett D.S."/>
            <person name="Nagy L.G."/>
        </authorList>
    </citation>
    <scope>NUCLEOTIDE SEQUENCE [LARGE SCALE GENOMIC DNA]</scope>
    <source>
        <strain evidence="1 2">CBS 309.79</strain>
    </source>
</reference>
<sequence>MACSTREDRTSWTPAVDRLTATTRGGNDYLASYHPDTSSIRFLQFADFKPGPGGFSAHGMDVLPVEGDTKGAIWVYAVNHRMPIGPDGKPLDATVHGQNSTIELFRLDDVDSHELKHVKTFADPIIATPNDVVGRADGKGFWFTNDNGARKVGLARNLAMLPTSLPFSHTSNVAYCHTTKGCKIAADGLHAANGITANLRPAKTSDAHDDGVSQPQVNGTFYVANALRGGVTVLELVDDGGALVKVESIPTEYPIDNLSLDQGGHLWAAGLPQLWDMVFKMFVDGETRVASSAFRISKNTGTGAFFGERYTVSKMFQNNGSLASASTSVVFDRERELLYLSGVAAPWLTVCNTKGLEI</sequence>
<dbReference type="OrthoDB" id="5307922at2759"/>
<dbReference type="InterPro" id="IPR051288">
    <property type="entry name" value="Serum_paraoxonase/arylesterase"/>
</dbReference>
<evidence type="ECO:0008006" key="3">
    <source>
        <dbReference type="Google" id="ProtNLM"/>
    </source>
</evidence>
<organism evidence="1 2">
    <name type="scientific">Pterulicium gracile</name>
    <dbReference type="NCBI Taxonomy" id="1884261"/>
    <lineage>
        <taxon>Eukaryota</taxon>
        <taxon>Fungi</taxon>
        <taxon>Dikarya</taxon>
        <taxon>Basidiomycota</taxon>
        <taxon>Agaricomycotina</taxon>
        <taxon>Agaricomycetes</taxon>
        <taxon>Agaricomycetidae</taxon>
        <taxon>Agaricales</taxon>
        <taxon>Pleurotineae</taxon>
        <taxon>Pterulaceae</taxon>
        <taxon>Pterulicium</taxon>
    </lineage>
</organism>
<name>A0A5C3Q740_9AGAR</name>
<evidence type="ECO:0000313" key="2">
    <source>
        <dbReference type="Proteomes" id="UP000305067"/>
    </source>
</evidence>
<dbReference type="PANTHER" id="PTHR11799:SF12">
    <property type="entry name" value="PARAOXONASE-RELATED"/>
    <property type="match status" value="1"/>
</dbReference>
<dbReference type="AlphaFoldDB" id="A0A5C3Q740"/>
<protein>
    <recommendedName>
        <fullName evidence="3">SMP-30/Gluconolactonase/LRE-like region domain-containing protein</fullName>
    </recommendedName>
</protein>
<dbReference type="InterPro" id="IPR011042">
    <property type="entry name" value="6-blade_b-propeller_TolB-like"/>
</dbReference>
<dbReference type="Proteomes" id="UP000305067">
    <property type="component" value="Unassembled WGS sequence"/>
</dbReference>